<dbReference type="GeneID" id="63727890"/>
<protein>
    <submittedName>
        <fullName evidence="1">Uncharacterized protein</fullName>
    </submittedName>
</protein>
<reference evidence="2" key="1">
    <citation type="journal article" date="2017" name="Genome Biol.">
        <title>Comparative genomics reveals high biological diversity and specific adaptations in the industrially and medically important fungal genus Aspergillus.</title>
        <authorList>
            <person name="de Vries R.P."/>
            <person name="Riley R."/>
            <person name="Wiebenga A."/>
            <person name="Aguilar-Osorio G."/>
            <person name="Amillis S."/>
            <person name="Uchima C.A."/>
            <person name="Anderluh G."/>
            <person name="Asadollahi M."/>
            <person name="Askin M."/>
            <person name="Barry K."/>
            <person name="Battaglia E."/>
            <person name="Bayram O."/>
            <person name="Benocci T."/>
            <person name="Braus-Stromeyer S.A."/>
            <person name="Caldana C."/>
            <person name="Canovas D."/>
            <person name="Cerqueira G.C."/>
            <person name="Chen F."/>
            <person name="Chen W."/>
            <person name="Choi C."/>
            <person name="Clum A."/>
            <person name="Dos Santos R.A."/>
            <person name="Damasio A.R."/>
            <person name="Diallinas G."/>
            <person name="Emri T."/>
            <person name="Fekete E."/>
            <person name="Flipphi M."/>
            <person name="Freyberg S."/>
            <person name="Gallo A."/>
            <person name="Gournas C."/>
            <person name="Habgood R."/>
            <person name="Hainaut M."/>
            <person name="Harispe M.L."/>
            <person name="Henrissat B."/>
            <person name="Hilden K.S."/>
            <person name="Hope R."/>
            <person name="Hossain A."/>
            <person name="Karabika E."/>
            <person name="Karaffa L."/>
            <person name="Karanyi Z."/>
            <person name="Krasevec N."/>
            <person name="Kuo A."/>
            <person name="Kusch H."/>
            <person name="LaButti K."/>
            <person name="Lagendijk E.L."/>
            <person name="Lapidus A."/>
            <person name="Levasseur A."/>
            <person name="Lindquist E."/>
            <person name="Lipzen A."/>
            <person name="Logrieco A.F."/>
            <person name="MacCabe A."/>
            <person name="Maekelae M.R."/>
            <person name="Malavazi I."/>
            <person name="Melin P."/>
            <person name="Meyer V."/>
            <person name="Mielnichuk N."/>
            <person name="Miskei M."/>
            <person name="Molnar A.P."/>
            <person name="Mule G."/>
            <person name="Ngan C.Y."/>
            <person name="Orejas M."/>
            <person name="Orosz E."/>
            <person name="Ouedraogo J.P."/>
            <person name="Overkamp K.M."/>
            <person name="Park H.-S."/>
            <person name="Perrone G."/>
            <person name="Piumi F."/>
            <person name="Punt P.J."/>
            <person name="Ram A.F."/>
            <person name="Ramon A."/>
            <person name="Rauscher S."/>
            <person name="Record E."/>
            <person name="Riano-Pachon D.M."/>
            <person name="Robert V."/>
            <person name="Roehrig J."/>
            <person name="Ruller R."/>
            <person name="Salamov A."/>
            <person name="Salih N.S."/>
            <person name="Samson R.A."/>
            <person name="Sandor E."/>
            <person name="Sanguinetti M."/>
            <person name="Schuetze T."/>
            <person name="Sepcic K."/>
            <person name="Shelest E."/>
            <person name="Sherlock G."/>
            <person name="Sophianopoulou V."/>
            <person name="Squina F.M."/>
            <person name="Sun H."/>
            <person name="Susca A."/>
            <person name="Todd R.B."/>
            <person name="Tsang A."/>
            <person name="Unkles S.E."/>
            <person name="van de Wiele N."/>
            <person name="van Rossen-Uffink D."/>
            <person name="Oliveira J.V."/>
            <person name="Vesth T.C."/>
            <person name="Visser J."/>
            <person name="Yu J.-H."/>
            <person name="Zhou M."/>
            <person name="Andersen M.R."/>
            <person name="Archer D.B."/>
            <person name="Baker S.E."/>
            <person name="Benoit I."/>
            <person name="Brakhage A.A."/>
            <person name="Braus G.H."/>
            <person name="Fischer R."/>
            <person name="Frisvad J.C."/>
            <person name="Goldman G.H."/>
            <person name="Houbraken J."/>
            <person name="Oakley B."/>
            <person name="Pocsi I."/>
            <person name="Scazzocchio C."/>
            <person name="Seiboth B."/>
            <person name="vanKuyk P.A."/>
            <person name="Wortman J."/>
            <person name="Dyer P.S."/>
            <person name="Grigoriev I.V."/>
        </authorList>
    </citation>
    <scope>NUCLEOTIDE SEQUENCE [LARGE SCALE GENOMIC DNA]</scope>
    <source>
        <strain evidence="2">CBS 583.65</strain>
    </source>
</reference>
<dbReference type="EMBL" id="KV878129">
    <property type="protein sequence ID" value="OJJ02039.1"/>
    <property type="molecule type" value="Genomic_DNA"/>
</dbReference>
<evidence type="ECO:0000313" key="1">
    <source>
        <dbReference type="EMBL" id="OJJ02039.1"/>
    </source>
</evidence>
<name>A0A1L9PKI3_ASPVE</name>
<dbReference type="AlphaFoldDB" id="A0A1L9PKI3"/>
<proteinExistence type="predicted"/>
<organism evidence="1 2">
    <name type="scientific">Aspergillus versicolor CBS 583.65</name>
    <dbReference type="NCBI Taxonomy" id="1036611"/>
    <lineage>
        <taxon>Eukaryota</taxon>
        <taxon>Fungi</taxon>
        <taxon>Dikarya</taxon>
        <taxon>Ascomycota</taxon>
        <taxon>Pezizomycotina</taxon>
        <taxon>Eurotiomycetes</taxon>
        <taxon>Eurotiomycetidae</taxon>
        <taxon>Eurotiales</taxon>
        <taxon>Aspergillaceae</taxon>
        <taxon>Aspergillus</taxon>
        <taxon>Aspergillus subgen. Nidulantes</taxon>
    </lineage>
</organism>
<dbReference type="Proteomes" id="UP000184073">
    <property type="component" value="Unassembled WGS sequence"/>
</dbReference>
<gene>
    <name evidence="1" type="ORF">ASPVEDRAFT_41554</name>
</gene>
<evidence type="ECO:0000313" key="2">
    <source>
        <dbReference type="Proteomes" id="UP000184073"/>
    </source>
</evidence>
<dbReference type="OrthoDB" id="195446at2759"/>
<dbReference type="STRING" id="1036611.A0A1L9PKI3"/>
<keyword evidence="2" id="KW-1185">Reference proteome</keyword>
<accession>A0A1L9PKI3</accession>
<dbReference type="RefSeq" id="XP_040667801.1">
    <property type="nucleotide sequence ID" value="XM_040812379.1"/>
</dbReference>
<dbReference type="VEuPathDB" id="FungiDB:ASPVEDRAFT_41554"/>
<sequence>MSVLAAAPFEVTQSDTHYPRDPSDAVAALNILKRWLPAELALAILHQAQYWLCSRVARQDSLRFSESACRDRTPYLLSEPITGKRFPVQKIIIDIWSHDQGWSSYPQDHGTYRGSWTWFDLGIQRPPGREDVSAGLPQLVTNVHASSETRHHQVVYCRDEQPWMGDLQAEDRITIIPRALFPGWVNFTERASVAIYTDLF</sequence>